<dbReference type="PROSITE" id="PS50835">
    <property type="entry name" value="IG_LIKE"/>
    <property type="match status" value="1"/>
</dbReference>
<protein>
    <recommendedName>
        <fullName evidence="4">Ig-like domain-containing protein</fullName>
    </recommendedName>
</protein>
<keyword evidence="2" id="KW-0325">Glycoprotein</keyword>
<dbReference type="InterPro" id="IPR051755">
    <property type="entry name" value="Ig-like_CS_Receptor"/>
</dbReference>
<dbReference type="Proteomes" id="UP000823561">
    <property type="component" value="Chromosome 20"/>
</dbReference>
<keyword evidence="3" id="KW-1133">Transmembrane helix</keyword>
<dbReference type="InterPro" id="IPR013783">
    <property type="entry name" value="Ig-like_fold"/>
</dbReference>
<evidence type="ECO:0000256" key="2">
    <source>
        <dbReference type="ARBA" id="ARBA00023180"/>
    </source>
</evidence>
<accession>A0AAV6FNA2</accession>
<keyword evidence="3" id="KW-0812">Transmembrane</keyword>
<gene>
    <name evidence="5" type="ORF">AALO_G00252950</name>
</gene>
<evidence type="ECO:0000313" key="6">
    <source>
        <dbReference type="Proteomes" id="UP000823561"/>
    </source>
</evidence>
<dbReference type="InterPro" id="IPR036179">
    <property type="entry name" value="Ig-like_dom_sf"/>
</dbReference>
<dbReference type="InterPro" id="IPR007110">
    <property type="entry name" value="Ig-like_dom"/>
</dbReference>
<reference evidence="5" key="1">
    <citation type="submission" date="2020-10" db="EMBL/GenBank/DDBJ databases">
        <title>Chromosome-scale genome assembly of the Allis shad, Alosa alosa.</title>
        <authorList>
            <person name="Margot Z."/>
            <person name="Christophe K."/>
            <person name="Cabau C."/>
            <person name="Louis A."/>
            <person name="Berthelot C."/>
            <person name="Parey E."/>
            <person name="Roest Crollius H."/>
            <person name="Montfort J."/>
            <person name="Robinson-Rechavi M."/>
            <person name="Bucao C."/>
            <person name="Bouchez O."/>
            <person name="Gislard M."/>
            <person name="Lluch J."/>
            <person name="Milhes M."/>
            <person name="Lampietro C."/>
            <person name="Lopez Roques C."/>
            <person name="Donnadieu C."/>
            <person name="Braasch I."/>
            <person name="Desvignes T."/>
            <person name="Postlethwait J."/>
            <person name="Bobe J."/>
            <person name="Guiguen Y."/>
        </authorList>
    </citation>
    <scope>NUCLEOTIDE SEQUENCE</scope>
    <source>
        <strain evidence="5">M-15738</strain>
        <tissue evidence="5">Blood</tissue>
    </source>
</reference>
<dbReference type="SUPFAM" id="SSF48726">
    <property type="entry name" value="Immunoglobulin"/>
    <property type="match status" value="2"/>
</dbReference>
<name>A0AAV6FNA2_9TELE</name>
<dbReference type="Gene3D" id="2.60.40.10">
    <property type="entry name" value="Immunoglobulins"/>
    <property type="match status" value="2"/>
</dbReference>
<keyword evidence="3" id="KW-0472">Membrane</keyword>
<proteinExistence type="predicted"/>
<keyword evidence="6" id="KW-1185">Reference proteome</keyword>
<dbReference type="AlphaFoldDB" id="A0AAV6FNA2"/>
<organism evidence="5 6">
    <name type="scientific">Alosa alosa</name>
    <name type="common">allis shad</name>
    <dbReference type="NCBI Taxonomy" id="278164"/>
    <lineage>
        <taxon>Eukaryota</taxon>
        <taxon>Metazoa</taxon>
        <taxon>Chordata</taxon>
        <taxon>Craniata</taxon>
        <taxon>Vertebrata</taxon>
        <taxon>Euteleostomi</taxon>
        <taxon>Actinopterygii</taxon>
        <taxon>Neopterygii</taxon>
        <taxon>Teleostei</taxon>
        <taxon>Clupei</taxon>
        <taxon>Clupeiformes</taxon>
        <taxon>Clupeoidei</taxon>
        <taxon>Clupeidae</taxon>
        <taxon>Alosa</taxon>
    </lineage>
</organism>
<evidence type="ECO:0000256" key="1">
    <source>
        <dbReference type="ARBA" id="ARBA00023157"/>
    </source>
</evidence>
<evidence type="ECO:0000313" key="5">
    <source>
        <dbReference type="EMBL" id="KAG5264364.1"/>
    </source>
</evidence>
<comment type="caution">
    <text evidence="5">The sequence shown here is derived from an EMBL/GenBank/DDBJ whole genome shotgun (WGS) entry which is preliminary data.</text>
</comment>
<feature type="domain" description="Ig-like" evidence="4">
    <location>
        <begin position="56"/>
        <end position="138"/>
    </location>
</feature>
<feature type="transmembrane region" description="Helical" evidence="3">
    <location>
        <begin position="257"/>
        <end position="279"/>
    </location>
</feature>
<dbReference type="PANTHER" id="PTHR19971">
    <property type="entry name" value="SIGNAL-REGULATORY PROTEIN BETA"/>
    <property type="match status" value="1"/>
</dbReference>
<evidence type="ECO:0000256" key="3">
    <source>
        <dbReference type="SAM" id="Phobius"/>
    </source>
</evidence>
<sequence>MHIYLTKTQKQAGKMSTNNPEDWCLRLILLCCSLKTLHGSGWDVYQSPDFIEEMVGNSITLKCHIANIVFENSCESIIWAKVHPRNGELVVADPASDKNFDAAKNETTKSCDLIVIGQSQAYSGMYYCWAKVASIRIQGNGSRVSFTGTLTASVELFSPRNSNASSVPFICWAKGVVPSQVRIFWIMDGSEYNGHTESIWSNDSHSAAEFTQSRTWTPDWTGVAGIECTCVVEIRGKNISKTIQYMPGSAPNSACLVLVYGISFTSLFIVAGWLLVVIYHGQKSKKTHKIDHRHKFSKHGTDTLKGPSYNEVLYSSLNNIQPPTSAGLQRDYVAENGAEVICLD</sequence>
<keyword evidence="1" id="KW-1015">Disulfide bond</keyword>
<evidence type="ECO:0000259" key="4">
    <source>
        <dbReference type="PROSITE" id="PS50835"/>
    </source>
</evidence>
<dbReference type="EMBL" id="JADWDJ010000020">
    <property type="protein sequence ID" value="KAG5264364.1"/>
    <property type="molecule type" value="Genomic_DNA"/>
</dbReference>